<dbReference type="Pfam" id="PF05406">
    <property type="entry name" value="WGR"/>
    <property type="match status" value="1"/>
</dbReference>
<name>A0A844B8V1_9RHOB</name>
<comment type="caution">
    <text evidence="2">The sequence shown here is derived from an EMBL/GenBank/DDBJ whole genome shotgun (WGS) entry which is preliminary data.</text>
</comment>
<dbReference type="RefSeq" id="WP_153750074.1">
    <property type="nucleotide sequence ID" value="NZ_BAAADI010000042.1"/>
</dbReference>
<dbReference type="OrthoDB" id="5801306at2"/>
<dbReference type="Gene3D" id="2.20.140.10">
    <property type="entry name" value="WGR domain"/>
    <property type="match status" value="1"/>
</dbReference>
<dbReference type="InterPro" id="IPR008893">
    <property type="entry name" value="WGR_domain"/>
</dbReference>
<evidence type="ECO:0000259" key="1">
    <source>
        <dbReference type="PROSITE" id="PS51977"/>
    </source>
</evidence>
<reference evidence="2 3" key="1">
    <citation type="submission" date="2019-11" db="EMBL/GenBank/DDBJ databases">
        <title>Draft Whole-Genome sequence of the marine photosynthetic bacterium Rhodovulum strictum DSM 11289.</title>
        <authorList>
            <person name="Kyndt J.A."/>
            <person name="Meyer T.E."/>
        </authorList>
    </citation>
    <scope>NUCLEOTIDE SEQUENCE [LARGE SCALE GENOMIC DNA]</scope>
    <source>
        <strain evidence="2 3">DSM 11289</strain>
    </source>
</reference>
<dbReference type="CDD" id="cd07996">
    <property type="entry name" value="WGR_MMR_like"/>
    <property type="match status" value="1"/>
</dbReference>
<dbReference type="AlphaFoldDB" id="A0A844B8V1"/>
<keyword evidence="3" id="KW-1185">Reference proteome</keyword>
<gene>
    <name evidence="2" type="ORF">GH815_17740</name>
</gene>
<dbReference type="InterPro" id="IPR049809">
    <property type="entry name" value="YehF/YfeS-like_WGR"/>
</dbReference>
<accession>A0A844B8V1</accession>
<dbReference type="PROSITE" id="PS51977">
    <property type="entry name" value="WGR"/>
    <property type="match status" value="1"/>
</dbReference>
<proteinExistence type="predicted"/>
<dbReference type="SUPFAM" id="SSF142921">
    <property type="entry name" value="WGR domain-like"/>
    <property type="match status" value="1"/>
</dbReference>
<evidence type="ECO:0000313" key="3">
    <source>
        <dbReference type="Proteomes" id="UP000466730"/>
    </source>
</evidence>
<evidence type="ECO:0000313" key="2">
    <source>
        <dbReference type="EMBL" id="MRH22816.1"/>
    </source>
</evidence>
<dbReference type="EMBL" id="WJPO01000043">
    <property type="protein sequence ID" value="MRH22816.1"/>
    <property type="molecule type" value="Genomic_DNA"/>
</dbReference>
<feature type="domain" description="WGR" evidence="1">
    <location>
        <begin position="1"/>
        <end position="96"/>
    </location>
</feature>
<protein>
    <submittedName>
        <fullName evidence="2">WGR domain-containing protein</fullName>
    </submittedName>
</protein>
<dbReference type="InterPro" id="IPR036930">
    <property type="entry name" value="WGR_dom_sf"/>
</dbReference>
<organism evidence="2 3">
    <name type="scientific">Rhodovulum strictum</name>
    <dbReference type="NCBI Taxonomy" id="58314"/>
    <lineage>
        <taxon>Bacteria</taxon>
        <taxon>Pseudomonadati</taxon>
        <taxon>Pseudomonadota</taxon>
        <taxon>Alphaproteobacteria</taxon>
        <taxon>Rhodobacterales</taxon>
        <taxon>Paracoccaceae</taxon>
        <taxon>Rhodovulum</taxon>
    </lineage>
</organism>
<dbReference type="SMART" id="SM00773">
    <property type="entry name" value="WGR"/>
    <property type="match status" value="1"/>
</dbReference>
<dbReference type="Proteomes" id="UP000466730">
    <property type="component" value="Unassembled WGS sequence"/>
</dbReference>
<sequence>MYHSPIQLDVFPTEVQMRRIDPARNMRRFYRLSVQRDLFGRASLVREWGRIGFRGQMMVETHPDEGKAITALMKLAAVKKRRGYEAAHSSVLPCSH</sequence>